<comment type="caution">
    <text evidence="2">The sequence shown here is derived from an EMBL/GenBank/DDBJ whole genome shotgun (WGS) entry which is preliminary data.</text>
</comment>
<gene>
    <name evidence="2" type="ORF">GGD50_006293</name>
</gene>
<dbReference type="RefSeq" id="WP_246451632.1">
    <property type="nucleotide sequence ID" value="NZ_JACHBI010000022.1"/>
</dbReference>
<proteinExistence type="predicted"/>
<evidence type="ECO:0000313" key="2">
    <source>
        <dbReference type="EMBL" id="MBB5577638.1"/>
    </source>
</evidence>
<dbReference type="GO" id="GO:0005976">
    <property type="term" value="P:polysaccharide metabolic process"/>
    <property type="evidence" value="ECO:0007669"/>
    <property type="project" value="InterPro"/>
</dbReference>
<feature type="domain" description="Mannose-6-phosphate isomerase type II C-terminal" evidence="1">
    <location>
        <begin position="18"/>
        <end position="121"/>
    </location>
</feature>
<accession>A0A7W9D4Q9</accession>
<keyword evidence="2" id="KW-0413">Isomerase</keyword>
<reference evidence="2 3" key="1">
    <citation type="submission" date="2020-08" db="EMBL/GenBank/DDBJ databases">
        <title>Genomic Encyclopedia of Type Strains, Phase IV (KMG-V): Genome sequencing to study the core and pangenomes of soil and plant-associated prokaryotes.</title>
        <authorList>
            <person name="Whitman W."/>
        </authorList>
    </citation>
    <scope>NUCLEOTIDE SEQUENCE [LARGE SCALE GENOMIC DNA]</scope>
    <source>
        <strain evidence="2 3">SEMIA 4064</strain>
    </source>
</reference>
<dbReference type="GO" id="GO:0004475">
    <property type="term" value="F:mannose-1-phosphate guanylyltransferase (GTP) activity"/>
    <property type="evidence" value="ECO:0007669"/>
    <property type="project" value="TreeGrafter"/>
</dbReference>
<dbReference type="Proteomes" id="UP000549882">
    <property type="component" value="Unassembled WGS sequence"/>
</dbReference>
<keyword evidence="3" id="KW-1185">Reference proteome</keyword>
<dbReference type="EMBL" id="JACHBI010000022">
    <property type="protein sequence ID" value="MBB5577638.1"/>
    <property type="molecule type" value="Genomic_DNA"/>
</dbReference>
<evidence type="ECO:0000259" key="1">
    <source>
        <dbReference type="Pfam" id="PF01050"/>
    </source>
</evidence>
<dbReference type="AlphaFoldDB" id="A0A7W9D4Q9"/>
<dbReference type="CDD" id="cd02213">
    <property type="entry name" value="cupin_PMI_typeII_C"/>
    <property type="match status" value="1"/>
</dbReference>
<sequence length="126" mass="14438">MEIQLQFGSLYRIGESDQRPWGTWCVIDIGDRHVVKRIVVNPGARLSLQYHNHRSEHWVAVSGSGMVEVNGMERIFQYGDTVDIPLRATHRVSCVGAKPLIFIEIQYGELLDENDIIRLGDDYDRV</sequence>
<dbReference type="PANTHER" id="PTHR46390">
    <property type="entry name" value="MANNOSE-1-PHOSPHATE GUANYLYLTRANSFERASE"/>
    <property type="match status" value="1"/>
</dbReference>
<dbReference type="SUPFAM" id="SSF51182">
    <property type="entry name" value="RmlC-like cupins"/>
    <property type="match status" value="1"/>
</dbReference>
<dbReference type="InterPro" id="IPR001538">
    <property type="entry name" value="Man6P_isomerase-2_C"/>
</dbReference>
<organism evidence="2 3">
    <name type="scientific">Rhizobium paranaense</name>
    <dbReference type="NCBI Taxonomy" id="1650438"/>
    <lineage>
        <taxon>Bacteria</taxon>
        <taxon>Pseudomonadati</taxon>
        <taxon>Pseudomonadota</taxon>
        <taxon>Alphaproteobacteria</taxon>
        <taxon>Hyphomicrobiales</taxon>
        <taxon>Rhizobiaceae</taxon>
        <taxon>Rhizobium/Agrobacterium group</taxon>
        <taxon>Rhizobium</taxon>
    </lineage>
</organism>
<dbReference type="InterPro" id="IPR014710">
    <property type="entry name" value="RmlC-like_jellyroll"/>
</dbReference>
<dbReference type="PANTHER" id="PTHR46390:SF1">
    <property type="entry name" value="MANNOSE-1-PHOSPHATE GUANYLYLTRANSFERASE"/>
    <property type="match status" value="1"/>
</dbReference>
<dbReference type="Gene3D" id="2.60.120.10">
    <property type="entry name" value="Jelly Rolls"/>
    <property type="match status" value="1"/>
</dbReference>
<dbReference type="GO" id="GO:0009298">
    <property type="term" value="P:GDP-mannose biosynthetic process"/>
    <property type="evidence" value="ECO:0007669"/>
    <property type="project" value="TreeGrafter"/>
</dbReference>
<dbReference type="InterPro" id="IPR051161">
    <property type="entry name" value="Mannose-6P_isomerase_type2"/>
</dbReference>
<dbReference type="InterPro" id="IPR011051">
    <property type="entry name" value="RmlC_Cupin_sf"/>
</dbReference>
<evidence type="ECO:0000313" key="3">
    <source>
        <dbReference type="Proteomes" id="UP000549882"/>
    </source>
</evidence>
<protein>
    <submittedName>
        <fullName evidence="2">Mannose-6-phosphate isomerase-like protein (Cupin superfamily)</fullName>
    </submittedName>
</protein>
<dbReference type="Pfam" id="PF01050">
    <property type="entry name" value="MannoseP_isomer"/>
    <property type="match status" value="1"/>
</dbReference>
<dbReference type="GO" id="GO:0016853">
    <property type="term" value="F:isomerase activity"/>
    <property type="evidence" value="ECO:0007669"/>
    <property type="project" value="UniProtKB-KW"/>
</dbReference>
<name>A0A7W9D4Q9_9HYPH</name>